<dbReference type="Gene3D" id="1.10.238.10">
    <property type="entry name" value="EF-hand"/>
    <property type="match status" value="1"/>
</dbReference>
<evidence type="ECO:0000256" key="1">
    <source>
        <dbReference type="SAM" id="MobiDB-lite"/>
    </source>
</evidence>
<gene>
    <name evidence="3" type="ORF">ABR82_08600</name>
</gene>
<proteinExistence type="predicted"/>
<dbReference type="InterPro" id="IPR011992">
    <property type="entry name" value="EF-hand-dom_pair"/>
</dbReference>
<dbReference type="AlphaFoldDB" id="A0A0R2RIJ8"/>
<dbReference type="SUPFAM" id="SSF47473">
    <property type="entry name" value="EF-hand"/>
    <property type="match status" value="1"/>
</dbReference>
<sequence length="138" mass="15409">MNTQLTYRGALALSLLAFTLIHPTHRLLAQACTDDDKKAKMLKRFDANQNGQIDPDEQKAADQSRQELFQRLHGKYDTDQDGKLSESEKAARKADLANRKKEAISKFDLDGDGRLNPEEKKAAKAARNSQPSGQANKK</sequence>
<comment type="caution">
    <text evidence="3">The sequence shown here is derived from an EMBL/GenBank/DDBJ whole genome shotgun (WGS) entry which is preliminary data.</text>
</comment>
<evidence type="ECO:0000313" key="3">
    <source>
        <dbReference type="EMBL" id="KRO62405.1"/>
    </source>
</evidence>
<dbReference type="PROSITE" id="PS50222">
    <property type="entry name" value="EF_HAND_2"/>
    <property type="match status" value="1"/>
</dbReference>
<feature type="compositionally biased region" description="Basic and acidic residues" evidence="1">
    <location>
        <begin position="75"/>
        <end position="122"/>
    </location>
</feature>
<reference evidence="3 4" key="1">
    <citation type="submission" date="2015-10" db="EMBL/GenBank/DDBJ databases">
        <title>Metagenome-Assembled Genomes uncover a global brackish microbiome.</title>
        <authorList>
            <person name="Hugerth L.W."/>
            <person name="Larsson J."/>
            <person name="Alneberg J."/>
            <person name="Lindh M.V."/>
            <person name="Legrand C."/>
            <person name="Pinhassi J."/>
            <person name="Andersson A.F."/>
        </authorList>
    </citation>
    <scope>NUCLEOTIDE SEQUENCE [LARGE SCALE GENOMIC DNA]</scope>
    <source>
        <strain evidence="3">BACL18 MAG-120507-bin52</strain>
    </source>
</reference>
<feature type="compositionally biased region" description="Polar residues" evidence="1">
    <location>
        <begin position="127"/>
        <end position="138"/>
    </location>
</feature>
<name>A0A0R2RIJ8_9BACT</name>
<organism evidence="3 4">
    <name type="scientific">Verrucomicrobia subdivision 6 bacterium BACL9 MAG-120507-bin52</name>
    <dbReference type="NCBI Taxonomy" id="1655590"/>
    <lineage>
        <taxon>Bacteria</taxon>
        <taxon>Pseudomonadati</taxon>
        <taxon>Verrucomicrobiota</taxon>
        <taxon>Verrucomicrobiia</taxon>
        <taxon>Verrucomicrobiales</taxon>
        <taxon>Verrucomicrobia subdivision 6</taxon>
    </lineage>
</organism>
<protein>
    <recommendedName>
        <fullName evidence="2">EF-hand domain-containing protein</fullName>
    </recommendedName>
</protein>
<dbReference type="GO" id="GO:0005509">
    <property type="term" value="F:calcium ion binding"/>
    <property type="evidence" value="ECO:0007669"/>
    <property type="project" value="InterPro"/>
</dbReference>
<dbReference type="Proteomes" id="UP000051269">
    <property type="component" value="Unassembled WGS sequence"/>
</dbReference>
<evidence type="ECO:0000313" key="4">
    <source>
        <dbReference type="Proteomes" id="UP000051269"/>
    </source>
</evidence>
<feature type="region of interest" description="Disordered" evidence="1">
    <location>
        <begin position="75"/>
        <end position="138"/>
    </location>
</feature>
<dbReference type="InterPro" id="IPR002048">
    <property type="entry name" value="EF_hand_dom"/>
</dbReference>
<accession>A0A0R2RIJ8</accession>
<feature type="domain" description="EF-hand" evidence="2">
    <location>
        <begin position="33"/>
        <end position="68"/>
    </location>
</feature>
<dbReference type="EMBL" id="LIBO01000082">
    <property type="protein sequence ID" value="KRO62405.1"/>
    <property type="molecule type" value="Genomic_DNA"/>
</dbReference>
<evidence type="ECO:0000259" key="2">
    <source>
        <dbReference type="PROSITE" id="PS50222"/>
    </source>
</evidence>
<dbReference type="Pfam" id="PF13202">
    <property type="entry name" value="EF-hand_5"/>
    <property type="match status" value="3"/>
</dbReference>